<proteinExistence type="predicted"/>
<organism evidence="1 2">
    <name type="scientific">Racocetra persica</name>
    <dbReference type="NCBI Taxonomy" id="160502"/>
    <lineage>
        <taxon>Eukaryota</taxon>
        <taxon>Fungi</taxon>
        <taxon>Fungi incertae sedis</taxon>
        <taxon>Mucoromycota</taxon>
        <taxon>Glomeromycotina</taxon>
        <taxon>Glomeromycetes</taxon>
        <taxon>Diversisporales</taxon>
        <taxon>Gigasporaceae</taxon>
        <taxon>Racocetra</taxon>
    </lineage>
</organism>
<gene>
    <name evidence="1" type="ORF">RPERSI_LOCUS28060</name>
</gene>
<evidence type="ECO:0000313" key="1">
    <source>
        <dbReference type="EMBL" id="CAG8831191.1"/>
    </source>
</evidence>
<name>A0ACA9S820_9GLOM</name>
<protein>
    <submittedName>
        <fullName evidence="1">37120_t:CDS:1</fullName>
    </submittedName>
</protein>
<dbReference type="EMBL" id="CAJVQC010100869">
    <property type="protein sequence ID" value="CAG8831191.1"/>
    <property type="molecule type" value="Genomic_DNA"/>
</dbReference>
<accession>A0ACA9S820</accession>
<dbReference type="Proteomes" id="UP000789920">
    <property type="component" value="Unassembled WGS sequence"/>
</dbReference>
<feature type="non-terminal residue" evidence="1">
    <location>
        <position position="1"/>
    </location>
</feature>
<keyword evidence="2" id="KW-1185">Reference proteome</keyword>
<reference evidence="1" key="1">
    <citation type="submission" date="2021-06" db="EMBL/GenBank/DDBJ databases">
        <authorList>
            <person name="Kallberg Y."/>
            <person name="Tangrot J."/>
            <person name="Rosling A."/>
        </authorList>
    </citation>
    <scope>NUCLEOTIDE SEQUENCE</scope>
    <source>
        <strain evidence="1">MA461A</strain>
    </source>
</reference>
<sequence length="75" mass="8975">QSRKKIRLATEDLRTRFRMAVEEQKQNRITMEHSFKKSEDAVKFFEDVFNKAEKMSDVLNSLGNNWEDSDDDLYN</sequence>
<comment type="caution">
    <text evidence="1">The sequence shown here is derived from an EMBL/GenBank/DDBJ whole genome shotgun (WGS) entry which is preliminary data.</text>
</comment>
<evidence type="ECO:0000313" key="2">
    <source>
        <dbReference type="Proteomes" id="UP000789920"/>
    </source>
</evidence>